<dbReference type="AlphaFoldDB" id="A0A813MJ91"/>
<sequence length="145" mass="17156">MPFNVEQFSNAITVENLDVGKSLFIPPLAWQSFIDPYNFPNYEFTFDSVTNNMMTLWMNGTHENAVKFMSFEMKYAGGTKRAVEEIEFFVKLNGDLDRFESFQSTLPFYQRYMFDLLLIYILLPGTILFFMIRRCCPRSTKQKRD</sequence>
<keyword evidence="1" id="KW-0472">Membrane</keyword>
<evidence type="ECO:0000256" key="1">
    <source>
        <dbReference type="SAM" id="Phobius"/>
    </source>
</evidence>
<name>A0A813MJ91_9BILA</name>
<feature type="transmembrane region" description="Helical" evidence="1">
    <location>
        <begin position="112"/>
        <end position="132"/>
    </location>
</feature>
<keyword evidence="1" id="KW-0812">Transmembrane</keyword>
<keyword evidence="1" id="KW-1133">Transmembrane helix</keyword>
<dbReference type="Proteomes" id="UP000663860">
    <property type="component" value="Unassembled WGS sequence"/>
</dbReference>
<evidence type="ECO:0000313" key="2">
    <source>
        <dbReference type="EMBL" id="CAF0722931.1"/>
    </source>
</evidence>
<proteinExistence type="predicted"/>
<organism evidence="2 3">
    <name type="scientific">Adineta steineri</name>
    <dbReference type="NCBI Taxonomy" id="433720"/>
    <lineage>
        <taxon>Eukaryota</taxon>
        <taxon>Metazoa</taxon>
        <taxon>Spiralia</taxon>
        <taxon>Gnathifera</taxon>
        <taxon>Rotifera</taxon>
        <taxon>Eurotatoria</taxon>
        <taxon>Bdelloidea</taxon>
        <taxon>Adinetida</taxon>
        <taxon>Adinetidae</taxon>
        <taxon>Adineta</taxon>
    </lineage>
</organism>
<comment type="caution">
    <text evidence="2">The sequence shown here is derived from an EMBL/GenBank/DDBJ whole genome shotgun (WGS) entry which is preliminary data.</text>
</comment>
<protein>
    <submittedName>
        <fullName evidence="2">Uncharacterized protein</fullName>
    </submittedName>
</protein>
<reference evidence="2" key="1">
    <citation type="submission" date="2021-02" db="EMBL/GenBank/DDBJ databases">
        <authorList>
            <person name="Nowell W R."/>
        </authorList>
    </citation>
    <scope>NUCLEOTIDE SEQUENCE</scope>
</reference>
<gene>
    <name evidence="2" type="ORF">IZO911_LOCUS2101</name>
</gene>
<accession>A0A813MJ91</accession>
<dbReference type="EMBL" id="CAJNOE010000010">
    <property type="protein sequence ID" value="CAF0722931.1"/>
    <property type="molecule type" value="Genomic_DNA"/>
</dbReference>
<evidence type="ECO:0000313" key="3">
    <source>
        <dbReference type="Proteomes" id="UP000663860"/>
    </source>
</evidence>